<feature type="transmembrane region" description="Helical" evidence="1">
    <location>
        <begin position="27"/>
        <end position="45"/>
    </location>
</feature>
<feature type="transmembrane region" description="Helical" evidence="1">
    <location>
        <begin position="57"/>
        <end position="75"/>
    </location>
</feature>
<reference evidence="2" key="1">
    <citation type="submission" date="2020-07" db="EMBL/GenBank/DDBJ databases">
        <title>Multicomponent nature underlies the extraordinary mechanical properties of spider dragline silk.</title>
        <authorList>
            <person name="Kono N."/>
            <person name="Nakamura H."/>
            <person name="Mori M."/>
            <person name="Yoshida Y."/>
            <person name="Ohtoshi R."/>
            <person name="Malay A.D."/>
            <person name="Moran D.A.P."/>
            <person name="Tomita M."/>
            <person name="Numata K."/>
            <person name="Arakawa K."/>
        </authorList>
    </citation>
    <scope>NUCLEOTIDE SEQUENCE</scope>
</reference>
<dbReference type="AlphaFoldDB" id="A0A8X6F8K4"/>
<organism evidence="2 3">
    <name type="scientific">Trichonephila clavata</name>
    <name type="common">Joro spider</name>
    <name type="synonym">Nephila clavata</name>
    <dbReference type="NCBI Taxonomy" id="2740835"/>
    <lineage>
        <taxon>Eukaryota</taxon>
        <taxon>Metazoa</taxon>
        <taxon>Ecdysozoa</taxon>
        <taxon>Arthropoda</taxon>
        <taxon>Chelicerata</taxon>
        <taxon>Arachnida</taxon>
        <taxon>Araneae</taxon>
        <taxon>Araneomorphae</taxon>
        <taxon>Entelegynae</taxon>
        <taxon>Araneoidea</taxon>
        <taxon>Nephilidae</taxon>
        <taxon>Trichonephila</taxon>
    </lineage>
</organism>
<keyword evidence="1" id="KW-1133">Transmembrane helix</keyword>
<accession>A0A8X6F8K4</accession>
<gene>
    <name evidence="2" type="ORF">TNCT_271851</name>
</gene>
<protein>
    <submittedName>
        <fullName evidence="2">Uncharacterized protein</fullName>
    </submittedName>
</protein>
<sequence>MICFYKFPRSVFQENANDESGHKCTKILLNFGLFVFIVSFLMAFVITYSDFPKSDHWSTLGVAGACVICTSYYIVQACTTPAPDESKENDNDILIDLIRQALDLAPVHDEIENFKTTAYETGVPNNVLQPKGLCEQYHLF</sequence>
<proteinExistence type="predicted"/>
<evidence type="ECO:0000313" key="3">
    <source>
        <dbReference type="Proteomes" id="UP000887116"/>
    </source>
</evidence>
<comment type="caution">
    <text evidence="2">The sequence shown here is derived from an EMBL/GenBank/DDBJ whole genome shotgun (WGS) entry which is preliminary data.</text>
</comment>
<dbReference type="EMBL" id="BMAO01001504">
    <property type="protein sequence ID" value="GFQ73930.1"/>
    <property type="molecule type" value="Genomic_DNA"/>
</dbReference>
<keyword evidence="3" id="KW-1185">Reference proteome</keyword>
<evidence type="ECO:0000256" key="1">
    <source>
        <dbReference type="SAM" id="Phobius"/>
    </source>
</evidence>
<keyword evidence="1" id="KW-0812">Transmembrane</keyword>
<name>A0A8X6F8K4_TRICU</name>
<keyword evidence="1" id="KW-0472">Membrane</keyword>
<evidence type="ECO:0000313" key="2">
    <source>
        <dbReference type="EMBL" id="GFQ73930.1"/>
    </source>
</evidence>
<dbReference type="Proteomes" id="UP000887116">
    <property type="component" value="Unassembled WGS sequence"/>
</dbReference>